<keyword evidence="1" id="KW-0472">Membrane</keyword>
<comment type="caution">
    <text evidence="3">The sequence shown here is derived from an EMBL/GenBank/DDBJ whole genome shotgun (WGS) entry which is preliminary data.</text>
</comment>
<evidence type="ECO:0000313" key="3">
    <source>
        <dbReference type="EMBL" id="PXF43018.1"/>
    </source>
</evidence>
<evidence type="ECO:0000256" key="1">
    <source>
        <dbReference type="SAM" id="Phobius"/>
    </source>
</evidence>
<name>A0A2V3ILT6_9FLOR</name>
<dbReference type="Proteomes" id="UP000247409">
    <property type="component" value="Unassembled WGS sequence"/>
</dbReference>
<keyword evidence="2" id="KW-0732">Signal</keyword>
<keyword evidence="1" id="KW-0812">Transmembrane</keyword>
<gene>
    <name evidence="3" type="ORF">BWQ96_07266</name>
</gene>
<reference evidence="3 4" key="1">
    <citation type="journal article" date="2018" name="Mol. Biol. Evol.">
        <title>Analysis of the draft genome of the red seaweed Gracilariopsis chorda provides insights into genome size evolution in Rhodophyta.</title>
        <authorList>
            <person name="Lee J."/>
            <person name="Yang E.C."/>
            <person name="Graf L."/>
            <person name="Yang J.H."/>
            <person name="Qiu H."/>
            <person name="Zel Zion U."/>
            <person name="Chan C.X."/>
            <person name="Stephens T.G."/>
            <person name="Weber A.P.M."/>
            <person name="Boo G.H."/>
            <person name="Boo S.M."/>
            <person name="Kim K.M."/>
            <person name="Shin Y."/>
            <person name="Jung M."/>
            <person name="Lee S.J."/>
            <person name="Yim H.S."/>
            <person name="Lee J.H."/>
            <person name="Bhattacharya D."/>
            <person name="Yoon H.S."/>
        </authorList>
    </citation>
    <scope>NUCLEOTIDE SEQUENCE [LARGE SCALE GENOMIC DNA]</scope>
    <source>
        <strain evidence="3 4">SKKU-2015</strain>
        <tissue evidence="3">Whole body</tissue>
    </source>
</reference>
<evidence type="ECO:0000313" key="4">
    <source>
        <dbReference type="Proteomes" id="UP000247409"/>
    </source>
</evidence>
<feature type="chain" id="PRO_5016039333" evidence="2">
    <location>
        <begin position="29"/>
        <end position="444"/>
    </location>
</feature>
<organism evidence="3 4">
    <name type="scientific">Gracilariopsis chorda</name>
    <dbReference type="NCBI Taxonomy" id="448386"/>
    <lineage>
        <taxon>Eukaryota</taxon>
        <taxon>Rhodophyta</taxon>
        <taxon>Florideophyceae</taxon>
        <taxon>Rhodymeniophycidae</taxon>
        <taxon>Gracilariales</taxon>
        <taxon>Gracilariaceae</taxon>
        <taxon>Gracilariopsis</taxon>
    </lineage>
</organism>
<keyword evidence="1" id="KW-1133">Transmembrane helix</keyword>
<keyword evidence="4" id="KW-1185">Reference proteome</keyword>
<proteinExistence type="predicted"/>
<evidence type="ECO:0000256" key="2">
    <source>
        <dbReference type="SAM" id="SignalP"/>
    </source>
</evidence>
<dbReference type="EMBL" id="NBIV01000141">
    <property type="protein sequence ID" value="PXF43018.1"/>
    <property type="molecule type" value="Genomic_DNA"/>
</dbReference>
<accession>A0A2V3ILT6</accession>
<dbReference type="AlphaFoldDB" id="A0A2V3ILT6"/>
<feature type="transmembrane region" description="Helical" evidence="1">
    <location>
        <begin position="395"/>
        <end position="414"/>
    </location>
</feature>
<sequence>MAPVRVRRVQTALVALLCICALVTPKAAQQPLLALPNDVFSNMTTLLAPLKPRIRSLLQVVQDVDKRVVTALHQQQAAHIPTCNYRNHHQWKYSLSNYFENRGWNHSISYACVSDVDAASISPAQSRRVFQLVTDYSAALSHLAPSIATTIVASTKPTLPSEWTNATRPSNIQSIVRTQQCTHDFSFFVMLNGSWYLSNRLTNHNPLITYPDGERFHLVEYDTIRNDVLHPLPMKLHRKPLDSAPLQSANTYIQQVKGSDTASEILPIIPQQNLAIKLALQRGEHAVEIANDAATPSNTAILLLPLVLNLIPVALIADVNTFGMIVYTLLTDVLTVVPLMVKGVELIIVSKQKTYASIMRITGANFEPMTNQSKVAELWVARCVPSRSFRGIGEALLVVALICMVGGVLAELVAMRWVAGKRRRANAALNLPTLMEDASRGKHE</sequence>
<feature type="signal peptide" evidence="2">
    <location>
        <begin position="1"/>
        <end position="28"/>
    </location>
</feature>
<protein>
    <submittedName>
        <fullName evidence="3">Uncharacterized protein</fullName>
    </submittedName>
</protein>